<reference evidence="3" key="1">
    <citation type="journal article" date="2011" name="Nat. Commun.">
        <title>Effector diversification within compartments of the Leptosphaeria maculans genome affected by Repeat-Induced Point mutations.</title>
        <authorList>
            <person name="Rouxel T."/>
            <person name="Grandaubert J."/>
            <person name="Hane J.K."/>
            <person name="Hoede C."/>
            <person name="van de Wouw A.P."/>
            <person name="Couloux A."/>
            <person name="Dominguez V."/>
            <person name="Anthouard V."/>
            <person name="Bally P."/>
            <person name="Bourras S."/>
            <person name="Cozijnsen A.J."/>
            <person name="Ciuffetti L.M."/>
            <person name="Degrave A."/>
            <person name="Dilmaghani A."/>
            <person name="Duret L."/>
            <person name="Fudal I."/>
            <person name="Goodwin S.B."/>
            <person name="Gout L."/>
            <person name="Glaser N."/>
            <person name="Linglin J."/>
            <person name="Kema G.H.J."/>
            <person name="Lapalu N."/>
            <person name="Lawrence C.B."/>
            <person name="May K."/>
            <person name="Meyer M."/>
            <person name="Ollivier B."/>
            <person name="Poulain J."/>
            <person name="Schoch C.L."/>
            <person name="Simon A."/>
            <person name="Spatafora J.W."/>
            <person name="Stachowiak A."/>
            <person name="Turgeon B.G."/>
            <person name="Tyler B.M."/>
            <person name="Vincent D."/>
            <person name="Weissenbach J."/>
            <person name="Amselem J."/>
            <person name="Quesneville H."/>
            <person name="Oliver R.P."/>
            <person name="Wincker P."/>
            <person name="Balesdent M.-H."/>
            <person name="Howlett B.J."/>
        </authorList>
    </citation>
    <scope>NUCLEOTIDE SEQUENCE [LARGE SCALE GENOMIC DNA]</scope>
    <source>
        <strain evidence="3">JN3 / isolate v23.1.3 / race Av1-4-5-6-7-8</strain>
    </source>
</reference>
<sequence length="99" mass="10854">MNTFIGTVAIVVMHLPNGDIRGKSLMSMSHFVGYAFFGLVVNLYPTKRWRYKVFMACRAAAAISSCTISIVFLYDDSTNFLLTSASQTSTTSVTNLVAL</sequence>
<evidence type="ECO:0000256" key="1">
    <source>
        <dbReference type="SAM" id="Phobius"/>
    </source>
</evidence>
<protein>
    <submittedName>
        <fullName evidence="2">Predicted protein</fullName>
    </submittedName>
</protein>
<dbReference type="OrthoDB" id="10382442at2759"/>
<evidence type="ECO:0000313" key="2">
    <source>
        <dbReference type="EMBL" id="CBX95211.1"/>
    </source>
</evidence>
<feature type="transmembrane region" description="Helical" evidence="1">
    <location>
        <begin position="56"/>
        <end position="74"/>
    </location>
</feature>
<keyword evidence="1" id="KW-0472">Membrane</keyword>
<evidence type="ECO:0000313" key="3">
    <source>
        <dbReference type="Proteomes" id="UP000002668"/>
    </source>
</evidence>
<accession>E4ZX01</accession>
<gene>
    <name evidence="2" type="ORF">LEMA_P023630.1</name>
</gene>
<keyword evidence="1" id="KW-0812">Transmembrane</keyword>
<dbReference type="VEuPathDB" id="FungiDB:LEMA_P023630.1"/>
<dbReference type="InParanoid" id="E4ZX01"/>
<organism evidence="3">
    <name type="scientific">Leptosphaeria maculans (strain JN3 / isolate v23.1.3 / race Av1-4-5-6-7-8)</name>
    <name type="common">Blackleg fungus</name>
    <name type="synonym">Phoma lingam</name>
    <dbReference type="NCBI Taxonomy" id="985895"/>
    <lineage>
        <taxon>Eukaryota</taxon>
        <taxon>Fungi</taxon>
        <taxon>Dikarya</taxon>
        <taxon>Ascomycota</taxon>
        <taxon>Pezizomycotina</taxon>
        <taxon>Dothideomycetes</taxon>
        <taxon>Pleosporomycetidae</taxon>
        <taxon>Pleosporales</taxon>
        <taxon>Pleosporineae</taxon>
        <taxon>Leptosphaeriaceae</taxon>
        <taxon>Plenodomus</taxon>
        <taxon>Plenodomus lingam/Leptosphaeria maculans species complex</taxon>
    </lineage>
</organism>
<name>E4ZX01_LEPMJ</name>
<keyword evidence="1" id="KW-1133">Transmembrane helix</keyword>
<dbReference type="HOGENOM" id="CLU_2320825_0_0_1"/>
<keyword evidence="3" id="KW-1185">Reference proteome</keyword>
<feature type="transmembrane region" description="Helical" evidence="1">
    <location>
        <begin position="25"/>
        <end position="44"/>
    </location>
</feature>
<dbReference type="EMBL" id="FP929127">
    <property type="protein sequence ID" value="CBX95211.1"/>
    <property type="molecule type" value="Genomic_DNA"/>
</dbReference>
<dbReference type="AlphaFoldDB" id="E4ZX01"/>
<proteinExistence type="predicted"/>
<dbReference type="Proteomes" id="UP000002668">
    <property type="component" value="Genome"/>
</dbReference>